<organism evidence="2 3">
    <name type="scientific">Pedobacter hartonius</name>
    <dbReference type="NCBI Taxonomy" id="425514"/>
    <lineage>
        <taxon>Bacteria</taxon>
        <taxon>Pseudomonadati</taxon>
        <taxon>Bacteroidota</taxon>
        <taxon>Sphingobacteriia</taxon>
        <taxon>Sphingobacteriales</taxon>
        <taxon>Sphingobacteriaceae</taxon>
        <taxon>Pedobacter</taxon>
    </lineage>
</organism>
<proteinExistence type="predicted"/>
<gene>
    <name evidence="2" type="ORF">SAMN05443550_101485</name>
</gene>
<reference evidence="2 3" key="1">
    <citation type="submission" date="2016-10" db="EMBL/GenBank/DDBJ databases">
        <authorList>
            <person name="de Groot N.N."/>
        </authorList>
    </citation>
    <scope>NUCLEOTIDE SEQUENCE [LARGE SCALE GENOMIC DNA]</scope>
    <source>
        <strain evidence="2 3">DSM 19033</strain>
    </source>
</reference>
<accession>A0A1H3X5E6</accession>
<dbReference type="EMBL" id="FNRA01000001">
    <property type="protein sequence ID" value="SDZ93758.1"/>
    <property type="molecule type" value="Genomic_DNA"/>
</dbReference>
<dbReference type="AlphaFoldDB" id="A0A1H3X5E6"/>
<evidence type="ECO:0000313" key="2">
    <source>
        <dbReference type="EMBL" id="SDZ93758.1"/>
    </source>
</evidence>
<evidence type="ECO:0008006" key="4">
    <source>
        <dbReference type="Google" id="ProtNLM"/>
    </source>
</evidence>
<sequence length="232" mass="25695">MFTEFQYNGFCRKNLMSYGGKPGYSSPMYKSKYIKMKRFFYLAVLTLITQLTQLHAQTPGSPGKDSGTAGRIPAPNSAGKSDQRGPWQLNGSLNPGITLREPRFVIGADLQLERYVSSDLALTLSAGYTHITNKTGTINYTFPDAAPVSIKYNTDRNMIPLKLGIKVFPAEKIYLHGAGGIAIDINGNSSFVWSATAGIKLGSRYDLGLKYENYTDFSWSNQLSVRLGYRIF</sequence>
<feature type="region of interest" description="Disordered" evidence="1">
    <location>
        <begin position="56"/>
        <end position="94"/>
    </location>
</feature>
<keyword evidence="3" id="KW-1185">Reference proteome</keyword>
<evidence type="ECO:0000256" key="1">
    <source>
        <dbReference type="SAM" id="MobiDB-lite"/>
    </source>
</evidence>
<dbReference type="STRING" id="425514.SAMN05443550_101485"/>
<evidence type="ECO:0000313" key="3">
    <source>
        <dbReference type="Proteomes" id="UP000198850"/>
    </source>
</evidence>
<dbReference type="Proteomes" id="UP000198850">
    <property type="component" value="Unassembled WGS sequence"/>
</dbReference>
<name>A0A1H3X5E6_9SPHI</name>
<protein>
    <recommendedName>
        <fullName evidence="4">Outer membrane protein beta-barrel domain-containing protein</fullName>
    </recommendedName>
</protein>